<gene>
    <name evidence="2" type="ORF">E2C01_050712</name>
</gene>
<sequence>MEEEWRKPCMGSGRGVRWTGEDRDAASKPDKADGEPQVWAVNQPASQREPQVRWVSVQLRSYRKDSFHLRYSSTYNERRCYTRHGCHFTIQSQSSQLLLSSNQRVEVSLRREASGADPRTAPDHITQRRRSTTKPYTAAH</sequence>
<feature type="compositionally biased region" description="Basic and acidic residues" evidence="1">
    <location>
        <begin position="109"/>
        <end position="126"/>
    </location>
</feature>
<evidence type="ECO:0000256" key="1">
    <source>
        <dbReference type="SAM" id="MobiDB-lite"/>
    </source>
</evidence>
<organism evidence="2 3">
    <name type="scientific">Portunus trituberculatus</name>
    <name type="common">Swimming crab</name>
    <name type="synonym">Neptunus trituberculatus</name>
    <dbReference type="NCBI Taxonomy" id="210409"/>
    <lineage>
        <taxon>Eukaryota</taxon>
        <taxon>Metazoa</taxon>
        <taxon>Ecdysozoa</taxon>
        <taxon>Arthropoda</taxon>
        <taxon>Crustacea</taxon>
        <taxon>Multicrustacea</taxon>
        <taxon>Malacostraca</taxon>
        <taxon>Eumalacostraca</taxon>
        <taxon>Eucarida</taxon>
        <taxon>Decapoda</taxon>
        <taxon>Pleocyemata</taxon>
        <taxon>Brachyura</taxon>
        <taxon>Eubrachyura</taxon>
        <taxon>Portunoidea</taxon>
        <taxon>Portunidae</taxon>
        <taxon>Portuninae</taxon>
        <taxon>Portunus</taxon>
    </lineage>
</organism>
<evidence type="ECO:0000313" key="3">
    <source>
        <dbReference type="Proteomes" id="UP000324222"/>
    </source>
</evidence>
<dbReference type="EMBL" id="VSRR010014216">
    <property type="protein sequence ID" value="MPC56747.1"/>
    <property type="molecule type" value="Genomic_DNA"/>
</dbReference>
<evidence type="ECO:0000313" key="2">
    <source>
        <dbReference type="EMBL" id="MPC56747.1"/>
    </source>
</evidence>
<proteinExistence type="predicted"/>
<dbReference type="AlphaFoldDB" id="A0A5B7GHQ5"/>
<feature type="compositionally biased region" description="Basic and acidic residues" evidence="1">
    <location>
        <begin position="19"/>
        <end position="34"/>
    </location>
</feature>
<dbReference type="Proteomes" id="UP000324222">
    <property type="component" value="Unassembled WGS sequence"/>
</dbReference>
<name>A0A5B7GHQ5_PORTR</name>
<protein>
    <submittedName>
        <fullName evidence="2">Uncharacterized protein</fullName>
    </submittedName>
</protein>
<accession>A0A5B7GHQ5</accession>
<reference evidence="2 3" key="1">
    <citation type="submission" date="2019-05" db="EMBL/GenBank/DDBJ databases">
        <title>Another draft genome of Portunus trituberculatus and its Hox gene families provides insights of decapod evolution.</title>
        <authorList>
            <person name="Jeong J.-H."/>
            <person name="Song I."/>
            <person name="Kim S."/>
            <person name="Choi T."/>
            <person name="Kim D."/>
            <person name="Ryu S."/>
            <person name="Kim W."/>
        </authorList>
    </citation>
    <scope>NUCLEOTIDE SEQUENCE [LARGE SCALE GENOMIC DNA]</scope>
    <source>
        <tissue evidence="2">Muscle</tissue>
    </source>
</reference>
<comment type="caution">
    <text evidence="2">The sequence shown here is derived from an EMBL/GenBank/DDBJ whole genome shotgun (WGS) entry which is preliminary data.</text>
</comment>
<feature type="region of interest" description="Disordered" evidence="1">
    <location>
        <begin position="1"/>
        <end position="36"/>
    </location>
</feature>
<keyword evidence="3" id="KW-1185">Reference proteome</keyword>
<feature type="region of interest" description="Disordered" evidence="1">
    <location>
        <begin position="109"/>
        <end position="140"/>
    </location>
</feature>